<feature type="domain" description="Tyr recombinase" evidence="10">
    <location>
        <begin position="127"/>
        <end position="309"/>
    </location>
</feature>
<keyword evidence="13" id="KW-1185">Reference proteome</keyword>
<evidence type="ECO:0000256" key="6">
    <source>
        <dbReference type="ARBA" id="ARBA00023125"/>
    </source>
</evidence>
<feature type="domain" description="Core-binding (CB)" evidence="11">
    <location>
        <begin position="1"/>
        <end position="105"/>
    </location>
</feature>
<keyword evidence="6 9" id="KW-0238">DNA-binding</keyword>
<keyword evidence="3" id="KW-0132">Cell division</keyword>
<evidence type="ECO:0000313" key="13">
    <source>
        <dbReference type="Proteomes" id="UP001519306"/>
    </source>
</evidence>
<dbReference type="InterPro" id="IPR044068">
    <property type="entry name" value="CB"/>
</dbReference>
<comment type="subcellular location">
    <subcellularLocation>
        <location evidence="1">Cytoplasm</location>
    </subcellularLocation>
</comment>
<dbReference type="InterPro" id="IPR010998">
    <property type="entry name" value="Integrase_recombinase_N"/>
</dbReference>
<evidence type="ECO:0000256" key="5">
    <source>
        <dbReference type="ARBA" id="ARBA00022908"/>
    </source>
</evidence>
<dbReference type="RefSeq" id="WP_210060801.1">
    <property type="nucleotide sequence ID" value="NZ_JAGGLJ010000008.1"/>
</dbReference>
<dbReference type="PROSITE" id="PS51900">
    <property type="entry name" value="CB"/>
    <property type="match status" value="1"/>
</dbReference>
<evidence type="ECO:0000256" key="4">
    <source>
        <dbReference type="ARBA" id="ARBA00022829"/>
    </source>
</evidence>
<evidence type="ECO:0000259" key="11">
    <source>
        <dbReference type="PROSITE" id="PS51900"/>
    </source>
</evidence>
<dbReference type="Gene3D" id="1.10.443.10">
    <property type="entry name" value="Intergrase catalytic core"/>
    <property type="match status" value="1"/>
</dbReference>
<dbReference type="SUPFAM" id="SSF56349">
    <property type="entry name" value="DNA breaking-rejoining enzymes"/>
    <property type="match status" value="1"/>
</dbReference>
<dbReference type="Pfam" id="PF02899">
    <property type="entry name" value="Phage_int_SAM_1"/>
    <property type="match status" value="1"/>
</dbReference>
<proteinExistence type="predicted"/>
<dbReference type="InterPro" id="IPR011010">
    <property type="entry name" value="DNA_brk_join_enz"/>
</dbReference>
<dbReference type="Gene3D" id="1.10.150.130">
    <property type="match status" value="1"/>
</dbReference>
<dbReference type="PANTHER" id="PTHR30349">
    <property type="entry name" value="PHAGE INTEGRASE-RELATED"/>
    <property type="match status" value="1"/>
</dbReference>
<evidence type="ECO:0000256" key="8">
    <source>
        <dbReference type="ARBA" id="ARBA00023306"/>
    </source>
</evidence>
<name>A0ABS4KCK0_9FIRM</name>
<organism evidence="12 13">
    <name type="scientific">Peptoniphilus stercorisuis</name>
    <dbReference type="NCBI Taxonomy" id="1436965"/>
    <lineage>
        <taxon>Bacteria</taxon>
        <taxon>Bacillati</taxon>
        <taxon>Bacillota</taxon>
        <taxon>Tissierellia</taxon>
        <taxon>Tissierellales</taxon>
        <taxon>Peptoniphilaceae</taxon>
        <taxon>Peptoniphilus</taxon>
    </lineage>
</organism>
<evidence type="ECO:0000313" key="12">
    <source>
        <dbReference type="EMBL" id="MBP2025511.1"/>
    </source>
</evidence>
<protein>
    <submittedName>
        <fullName evidence="12">Site-specific recombinase XerD</fullName>
    </submittedName>
</protein>
<dbReference type="EMBL" id="JAGGLJ010000008">
    <property type="protein sequence ID" value="MBP2025511.1"/>
    <property type="molecule type" value="Genomic_DNA"/>
</dbReference>
<accession>A0ABS4KCK0</accession>
<evidence type="ECO:0000256" key="7">
    <source>
        <dbReference type="ARBA" id="ARBA00023172"/>
    </source>
</evidence>
<evidence type="ECO:0000256" key="2">
    <source>
        <dbReference type="ARBA" id="ARBA00022490"/>
    </source>
</evidence>
<sequence length="321" mass="37375">MIKSNLLDDFLDYMKSTRGSSESTVKEYYYDIRLFLRFLKQRRGLAKDIEFDDISIEDIDIELLKSVKKQDIYAFNAFLEKTRKVSNRSKYRKISSIRTFFNYLSAKVDLIEYNPIENIDMPKLEKTLPEYLDLNEALNLLDTIKNTNKKEIYKTRDYAIVTLFLNCGMRLSELSGINLDDISNDNTLRVLGKGNKERTIYLNNACQDALEDYMKNRPDIESNALFLSMRNNRMSNRAIQHMIEKYIVDTGLDSKKYSVHKLRHTAATLMYQYGGADIRSLQEILGHESITTTQIYTHVRSEQLKNTVNSNPLANIGEDED</sequence>
<evidence type="ECO:0000256" key="9">
    <source>
        <dbReference type="PROSITE-ProRule" id="PRU01248"/>
    </source>
</evidence>
<keyword evidence="5" id="KW-0229">DNA integration</keyword>
<comment type="caution">
    <text evidence="12">The sequence shown here is derived from an EMBL/GenBank/DDBJ whole genome shotgun (WGS) entry which is preliminary data.</text>
</comment>
<keyword evidence="8" id="KW-0131">Cell cycle</keyword>
<dbReference type="InterPro" id="IPR004107">
    <property type="entry name" value="Integrase_SAM-like_N"/>
</dbReference>
<dbReference type="PROSITE" id="PS51898">
    <property type="entry name" value="TYR_RECOMBINASE"/>
    <property type="match status" value="1"/>
</dbReference>
<dbReference type="InterPro" id="IPR002104">
    <property type="entry name" value="Integrase_catalytic"/>
</dbReference>
<dbReference type="InterPro" id="IPR013762">
    <property type="entry name" value="Integrase-like_cat_sf"/>
</dbReference>
<keyword evidence="4" id="KW-0159">Chromosome partition</keyword>
<reference evidence="12 13" key="1">
    <citation type="submission" date="2021-03" db="EMBL/GenBank/DDBJ databases">
        <title>Genomic Encyclopedia of Type Strains, Phase IV (KMG-IV): sequencing the most valuable type-strain genomes for metagenomic binning, comparative biology and taxonomic classification.</title>
        <authorList>
            <person name="Goeker M."/>
        </authorList>
    </citation>
    <scope>NUCLEOTIDE SEQUENCE [LARGE SCALE GENOMIC DNA]</scope>
    <source>
        <strain evidence="12 13">DSM 27563</strain>
    </source>
</reference>
<dbReference type="Pfam" id="PF00589">
    <property type="entry name" value="Phage_integrase"/>
    <property type="match status" value="1"/>
</dbReference>
<evidence type="ECO:0000256" key="3">
    <source>
        <dbReference type="ARBA" id="ARBA00022618"/>
    </source>
</evidence>
<dbReference type="Proteomes" id="UP001519306">
    <property type="component" value="Unassembled WGS sequence"/>
</dbReference>
<dbReference type="PANTHER" id="PTHR30349:SF77">
    <property type="entry name" value="TYROSINE RECOMBINASE XERC"/>
    <property type="match status" value="1"/>
</dbReference>
<keyword evidence="2" id="KW-0963">Cytoplasm</keyword>
<evidence type="ECO:0000259" key="10">
    <source>
        <dbReference type="PROSITE" id="PS51898"/>
    </source>
</evidence>
<evidence type="ECO:0000256" key="1">
    <source>
        <dbReference type="ARBA" id="ARBA00004496"/>
    </source>
</evidence>
<dbReference type="InterPro" id="IPR050090">
    <property type="entry name" value="Tyrosine_recombinase_XerCD"/>
</dbReference>
<gene>
    <name evidence="12" type="ORF">J2Z71_001044</name>
</gene>
<keyword evidence="7" id="KW-0233">DNA recombination</keyword>